<sequence length="279" mass="31891">MIDSESIDGTPQSAKQAGARVITVRRSEFDHGGTRNMAVEAAEGNILLFMTQDAEPLNEHMIEELTKPLRAGNEVVYAYARQCARPEADILEQLARRHNYPEKSQVKSFEHVGQMGIKTFFCSNVCSAIRKETFVAMGRFQAPVIFNEDLFMSARCILSGFKVAYCAEALVYHSHHYSLMQQLRRYFDNGVSMSCNSWIMPYSAVGKAGSSLVKQQLKALIESRRWLHIPHLMLEAGAKLVGYKLGIHFRRLPTFMRRRLSMHKHILERYIEQNRAMTD</sequence>
<evidence type="ECO:0000259" key="1">
    <source>
        <dbReference type="Pfam" id="PF00535"/>
    </source>
</evidence>
<keyword evidence="3" id="KW-1185">Reference proteome</keyword>
<dbReference type="PANTHER" id="PTHR43685">
    <property type="entry name" value="GLYCOSYLTRANSFERASE"/>
    <property type="match status" value="1"/>
</dbReference>
<dbReference type="InterPro" id="IPR001173">
    <property type="entry name" value="Glyco_trans_2-like"/>
</dbReference>
<reference evidence="2 3" key="1">
    <citation type="submission" date="2023-07" db="EMBL/GenBank/DDBJ databases">
        <title>Sorghum-associated microbial communities from plants grown in Nebraska, USA.</title>
        <authorList>
            <person name="Schachtman D."/>
        </authorList>
    </citation>
    <scope>NUCLEOTIDE SEQUENCE [LARGE SCALE GENOMIC DNA]</scope>
    <source>
        <strain evidence="2 3">CC482</strain>
    </source>
</reference>
<keyword evidence="2" id="KW-0328">Glycosyltransferase</keyword>
<dbReference type="InterPro" id="IPR050834">
    <property type="entry name" value="Glycosyltransf_2"/>
</dbReference>
<comment type="caution">
    <text evidence="2">The sequence shown here is derived from an EMBL/GenBank/DDBJ whole genome shotgun (WGS) entry which is preliminary data.</text>
</comment>
<organism evidence="2 3">
    <name type="scientific">Paenibacillus harenae</name>
    <dbReference type="NCBI Taxonomy" id="306543"/>
    <lineage>
        <taxon>Bacteria</taxon>
        <taxon>Bacillati</taxon>
        <taxon>Bacillota</taxon>
        <taxon>Bacilli</taxon>
        <taxon>Bacillales</taxon>
        <taxon>Paenibacillaceae</taxon>
        <taxon>Paenibacillus</taxon>
    </lineage>
</organism>
<accession>A0ABT9U6J0</accession>
<dbReference type="EC" id="2.4.1.-" evidence="2"/>
<dbReference type="GO" id="GO:0016757">
    <property type="term" value="F:glycosyltransferase activity"/>
    <property type="evidence" value="ECO:0007669"/>
    <property type="project" value="UniProtKB-KW"/>
</dbReference>
<evidence type="ECO:0000313" key="2">
    <source>
        <dbReference type="EMBL" id="MDQ0115243.1"/>
    </source>
</evidence>
<feature type="domain" description="Glycosyltransferase 2-like" evidence="1">
    <location>
        <begin position="2"/>
        <end position="134"/>
    </location>
</feature>
<dbReference type="Gene3D" id="3.90.550.10">
    <property type="entry name" value="Spore Coat Polysaccharide Biosynthesis Protein SpsA, Chain A"/>
    <property type="match status" value="1"/>
</dbReference>
<dbReference type="Proteomes" id="UP001229346">
    <property type="component" value="Unassembled WGS sequence"/>
</dbReference>
<dbReference type="EMBL" id="JAUSSU010000010">
    <property type="protein sequence ID" value="MDQ0115243.1"/>
    <property type="molecule type" value="Genomic_DNA"/>
</dbReference>
<dbReference type="PANTHER" id="PTHR43685:SF13">
    <property type="entry name" value="O ANTIGEN BIOSYNTHESIS RHAMNOSYLTRANSFERASE RFBN"/>
    <property type="match status" value="1"/>
</dbReference>
<keyword evidence="2" id="KW-0808">Transferase</keyword>
<evidence type="ECO:0000313" key="3">
    <source>
        <dbReference type="Proteomes" id="UP001229346"/>
    </source>
</evidence>
<dbReference type="InterPro" id="IPR029044">
    <property type="entry name" value="Nucleotide-diphossugar_trans"/>
</dbReference>
<gene>
    <name evidence="2" type="ORF">J2T15_004701</name>
</gene>
<proteinExistence type="predicted"/>
<dbReference type="Pfam" id="PF00535">
    <property type="entry name" value="Glycos_transf_2"/>
    <property type="match status" value="1"/>
</dbReference>
<name>A0ABT9U6J0_PAEHA</name>
<protein>
    <submittedName>
        <fullName evidence="2">Rhamnosyltransferase</fullName>
        <ecNumber evidence="2">2.4.1.-</ecNumber>
    </submittedName>
</protein>
<dbReference type="SUPFAM" id="SSF53448">
    <property type="entry name" value="Nucleotide-diphospho-sugar transferases"/>
    <property type="match status" value="1"/>
</dbReference>